<dbReference type="CDD" id="cd01667">
    <property type="entry name" value="TGS_ThrRS"/>
    <property type="match status" value="1"/>
</dbReference>
<dbReference type="FunFam" id="3.30.980.10:FF:000003">
    <property type="entry name" value="Threonine--tRNA ligase, cytoplasmic"/>
    <property type="match status" value="1"/>
</dbReference>
<keyword evidence="5" id="KW-0067">ATP-binding</keyword>
<protein>
    <recommendedName>
        <fullName evidence="2">threonine--tRNA ligase</fullName>
        <ecNumber evidence="2">6.1.1.3</ecNumber>
    </recommendedName>
    <alternativeName>
        <fullName evidence="8">Threonyl-tRNA synthetase</fullName>
    </alternativeName>
</protein>
<evidence type="ECO:0000256" key="4">
    <source>
        <dbReference type="ARBA" id="ARBA00022741"/>
    </source>
</evidence>
<sequence length="249" mass="28603">MTDTMFSPRISFLRFAKRLGSTYLRAHRMKGGKASKEAGEGDKKGQEAKPRPEFIEHRQKLWDQLIKERDEWIAAQDKVPIKVTLPDGAIKEGQAWQTTPYQVAAGISQGLADSTVVAKVNGELWDLDRPFEKDSSLQLLKFDDPEGRYVFWHSSAHMLGEAMELHCSGHLCYGPPIEEGFYYDMWCPEPVSSTELPKLESLVKTIAKEKQPFERLEVTKENLLKMFEYNKFKQRILQEKVTTPTTTIY</sequence>
<feature type="compositionally biased region" description="Basic and acidic residues" evidence="10">
    <location>
        <begin position="34"/>
        <end position="53"/>
    </location>
</feature>
<comment type="catalytic activity">
    <reaction evidence="9">
        <text>tRNA(Thr) + L-threonine + ATP = L-threonyl-tRNA(Thr) + AMP + diphosphate + H(+)</text>
        <dbReference type="Rhea" id="RHEA:24624"/>
        <dbReference type="Rhea" id="RHEA-COMP:9670"/>
        <dbReference type="Rhea" id="RHEA-COMP:9704"/>
        <dbReference type="ChEBI" id="CHEBI:15378"/>
        <dbReference type="ChEBI" id="CHEBI:30616"/>
        <dbReference type="ChEBI" id="CHEBI:33019"/>
        <dbReference type="ChEBI" id="CHEBI:57926"/>
        <dbReference type="ChEBI" id="CHEBI:78442"/>
        <dbReference type="ChEBI" id="CHEBI:78534"/>
        <dbReference type="ChEBI" id="CHEBI:456215"/>
        <dbReference type="EC" id="6.1.1.3"/>
    </reaction>
</comment>
<dbReference type="EC" id="6.1.1.3" evidence="2"/>
<dbReference type="SUPFAM" id="SSF55186">
    <property type="entry name" value="ThrRS/AlaRS common domain"/>
    <property type="match status" value="1"/>
</dbReference>
<dbReference type="SUPFAM" id="SSF81271">
    <property type="entry name" value="TGS-like"/>
    <property type="match status" value="1"/>
</dbReference>
<evidence type="ECO:0000256" key="5">
    <source>
        <dbReference type="ARBA" id="ARBA00022840"/>
    </source>
</evidence>
<name>A0A3S0ZGX2_ELYCH</name>
<dbReference type="Gene3D" id="3.30.980.10">
    <property type="entry name" value="Threonyl-trna Synthetase, Chain A, domain 2"/>
    <property type="match status" value="1"/>
</dbReference>
<keyword evidence="3" id="KW-0436">Ligase</keyword>
<dbReference type="STRING" id="188477.A0A3S0ZGX2"/>
<comment type="caution">
    <text evidence="12">The sequence shown here is derived from an EMBL/GenBank/DDBJ whole genome shotgun (WGS) entry which is preliminary data.</text>
</comment>
<feature type="region of interest" description="Disordered" evidence="10">
    <location>
        <begin position="27"/>
        <end position="53"/>
    </location>
</feature>
<evidence type="ECO:0000256" key="8">
    <source>
        <dbReference type="ARBA" id="ARBA00031900"/>
    </source>
</evidence>
<dbReference type="GO" id="GO:0005739">
    <property type="term" value="C:mitochondrion"/>
    <property type="evidence" value="ECO:0007669"/>
    <property type="project" value="TreeGrafter"/>
</dbReference>
<evidence type="ECO:0000313" key="12">
    <source>
        <dbReference type="EMBL" id="RUS74601.1"/>
    </source>
</evidence>
<dbReference type="Gene3D" id="3.10.20.30">
    <property type="match status" value="1"/>
</dbReference>
<dbReference type="PROSITE" id="PS51880">
    <property type="entry name" value="TGS"/>
    <property type="match status" value="1"/>
</dbReference>
<dbReference type="GO" id="GO:0006435">
    <property type="term" value="P:threonyl-tRNA aminoacylation"/>
    <property type="evidence" value="ECO:0007669"/>
    <property type="project" value="TreeGrafter"/>
</dbReference>
<keyword evidence="4" id="KW-0547">Nucleotide-binding</keyword>
<dbReference type="GO" id="GO:0005524">
    <property type="term" value="F:ATP binding"/>
    <property type="evidence" value="ECO:0007669"/>
    <property type="project" value="UniProtKB-KW"/>
</dbReference>
<keyword evidence="13" id="KW-1185">Reference proteome</keyword>
<reference evidence="12 13" key="1">
    <citation type="submission" date="2019-01" db="EMBL/GenBank/DDBJ databases">
        <title>A draft genome assembly of the solar-powered sea slug Elysia chlorotica.</title>
        <authorList>
            <person name="Cai H."/>
            <person name="Li Q."/>
            <person name="Fang X."/>
            <person name="Li J."/>
            <person name="Curtis N.E."/>
            <person name="Altenburger A."/>
            <person name="Shibata T."/>
            <person name="Feng M."/>
            <person name="Maeda T."/>
            <person name="Schwartz J.A."/>
            <person name="Shigenobu S."/>
            <person name="Lundholm N."/>
            <person name="Nishiyama T."/>
            <person name="Yang H."/>
            <person name="Hasebe M."/>
            <person name="Li S."/>
            <person name="Pierce S.K."/>
            <person name="Wang J."/>
        </authorList>
    </citation>
    <scope>NUCLEOTIDE SEQUENCE [LARGE SCALE GENOMIC DNA]</scope>
    <source>
        <strain evidence="12">EC2010</strain>
        <tissue evidence="12">Whole organism of an adult</tissue>
    </source>
</reference>
<evidence type="ECO:0000256" key="6">
    <source>
        <dbReference type="ARBA" id="ARBA00022917"/>
    </source>
</evidence>
<dbReference type="PANTHER" id="PTHR11451:SF46">
    <property type="entry name" value="THREONINE--TRNA LIGASE"/>
    <property type="match status" value="1"/>
</dbReference>
<organism evidence="12 13">
    <name type="scientific">Elysia chlorotica</name>
    <name type="common">Eastern emerald elysia</name>
    <name type="synonym">Sea slug</name>
    <dbReference type="NCBI Taxonomy" id="188477"/>
    <lineage>
        <taxon>Eukaryota</taxon>
        <taxon>Metazoa</taxon>
        <taxon>Spiralia</taxon>
        <taxon>Lophotrochozoa</taxon>
        <taxon>Mollusca</taxon>
        <taxon>Gastropoda</taxon>
        <taxon>Heterobranchia</taxon>
        <taxon>Euthyneura</taxon>
        <taxon>Panpulmonata</taxon>
        <taxon>Sacoglossa</taxon>
        <taxon>Placobranchoidea</taxon>
        <taxon>Plakobranchidae</taxon>
        <taxon>Elysia</taxon>
    </lineage>
</organism>
<evidence type="ECO:0000313" key="13">
    <source>
        <dbReference type="Proteomes" id="UP000271974"/>
    </source>
</evidence>
<dbReference type="Proteomes" id="UP000271974">
    <property type="component" value="Unassembled WGS sequence"/>
</dbReference>
<evidence type="ECO:0000256" key="10">
    <source>
        <dbReference type="SAM" id="MobiDB-lite"/>
    </source>
</evidence>
<keyword evidence="6" id="KW-0648">Protein biosynthesis</keyword>
<evidence type="ECO:0000256" key="3">
    <source>
        <dbReference type="ARBA" id="ARBA00022598"/>
    </source>
</evidence>
<dbReference type="FunFam" id="3.10.20.30:FF:000006">
    <property type="entry name" value="Threonine--tRNA ligase, cytoplasmic"/>
    <property type="match status" value="1"/>
</dbReference>
<feature type="domain" description="TGS" evidence="11">
    <location>
        <begin position="77"/>
        <end position="141"/>
    </location>
</feature>
<dbReference type="Pfam" id="PF02824">
    <property type="entry name" value="TGS"/>
    <property type="match status" value="1"/>
</dbReference>
<evidence type="ECO:0000256" key="1">
    <source>
        <dbReference type="ARBA" id="ARBA00008226"/>
    </source>
</evidence>
<dbReference type="InterPro" id="IPR012675">
    <property type="entry name" value="Beta-grasp_dom_sf"/>
</dbReference>
<dbReference type="InterPro" id="IPR018163">
    <property type="entry name" value="Thr/Ala-tRNA-synth_IIc_edit"/>
</dbReference>
<dbReference type="AlphaFoldDB" id="A0A3S0ZGX2"/>
<keyword evidence="7" id="KW-0030">Aminoacyl-tRNA synthetase</keyword>
<accession>A0A3S0ZGX2</accession>
<dbReference type="EMBL" id="RQTK01000816">
    <property type="protein sequence ID" value="RUS74601.1"/>
    <property type="molecule type" value="Genomic_DNA"/>
</dbReference>
<gene>
    <name evidence="12" type="ORF">EGW08_017643</name>
</gene>
<feature type="non-terminal residue" evidence="12">
    <location>
        <position position="249"/>
    </location>
</feature>
<dbReference type="PANTHER" id="PTHR11451">
    <property type="entry name" value="THREONINE-TRNA LIGASE"/>
    <property type="match status" value="1"/>
</dbReference>
<evidence type="ECO:0000256" key="2">
    <source>
        <dbReference type="ARBA" id="ARBA00013163"/>
    </source>
</evidence>
<evidence type="ECO:0000259" key="11">
    <source>
        <dbReference type="PROSITE" id="PS51880"/>
    </source>
</evidence>
<evidence type="ECO:0000256" key="7">
    <source>
        <dbReference type="ARBA" id="ARBA00023146"/>
    </source>
</evidence>
<dbReference type="InterPro" id="IPR012676">
    <property type="entry name" value="TGS-like"/>
</dbReference>
<dbReference type="InterPro" id="IPR004095">
    <property type="entry name" value="TGS"/>
</dbReference>
<dbReference type="OrthoDB" id="5423599at2759"/>
<comment type="similarity">
    <text evidence="1">Belongs to the class-II aminoacyl-tRNA synthetase family.</text>
</comment>
<dbReference type="GO" id="GO:0004829">
    <property type="term" value="F:threonine-tRNA ligase activity"/>
    <property type="evidence" value="ECO:0007669"/>
    <property type="project" value="UniProtKB-EC"/>
</dbReference>
<proteinExistence type="inferred from homology"/>
<evidence type="ECO:0000256" key="9">
    <source>
        <dbReference type="ARBA" id="ARBA00049515"/>
    </source>
</evidence>